<gene>
    <name evidence="9" type="ORF">PENNAL_c0041G10487</name>
</gene>
<dbReference type="PROSITE" id="PS50850">
    <property type="entry name" value="MFS"/>
    <property type="match status" value="1"/>
</dbReference>
<feature type="transmembrane region" description="Helical" evidence="7">
    <location>
        <begin position="253"/>
        <end position="278"/>
    </location>
</feature>
<comment type="subcellular location">
    <subcellularLocation>
        <location evidence="1">Membrane</location>
        <topology evidence="1">Multi-pass membrane protein</topology>
    </subcellularLocation>
</comment>
<feature type="transmembrane region" description="Helical" evidence="7">
    <location>
        <begin position="214"/>
        <end position="233"/>
    </location>
</feature>
<feature type="transmembrane region" description="Helical" evidence="7">
    <location>
        <begin position="393"/>
        <end position="415"/>
    </location>
</feature>
<feature type="transmembrane region" description="Helical" evidence="7">
    <location>
        <begin position="148"/>
        <end position="166"/>
    </location>
</feature>
<evidence type="ECO:0000256" key="1">
    <source>
        <dbReference type="ARBA" id="ARBA00004141"/>
    </source>
</evidence>
<evidence type="ECO:0000259" key="8">
    <source>
        <dbReference type="PROSITE" id="PS50850"/>
    </source>
</evidence>
<evidence type="ECO:0000256" key="6">
    <source>
        <dbReference type="ARBA" id="ARBA00023136"/>
    </source>
</evidence>
<comment type="similarity">
    <text evidence="2">Belongs to the major facilitator superfamily. Sugar transporter (TC 2.A.1.1) family.</text>
</comment>
<evidence type="ECO:0000256" key="4">
    <source>
        <dbReference type="ARBA" id="ARBA00022692"/>
    </source>
</evidence>
<keyword evidence="6 7" id="KW-0472">Membrane</keyword>
<dbReference type="FunFam" id="1.20.1250.20:FF:000140">
    <property type="entry name" value="Putative MFS phospholipid transporter"/>
    <property type="match status" value="1"/>
</dbReference>
<dbReference type="SUPFAM" id="SSF103473">
    <property type="entry name" value="MFS general substrate transporter"/>
    <property type="match status" value="1"/>
</dbReference>
<dbReference type="STRING" id="60175.A0A1V6Y285"/>
<evidence type="ECO:0000256" key="3">
    <source>
        <dbReference type="ARBA" id="ARBA00022448"/>
    </source>
</evidence>
<feature type="transmembrane region" description="Helical" evidence="7">
    <location>
        <begin position="110"/>
        <end position="128"/>
    </location>
</feature>
<dbReference type="Pfam" id="PF00083">
    <property type="entry name" value="Sugar_tr"/>
    <property type="match status" value="2"/>
</dbReference>
<feature type="transmembrane region" description="Helical" evidence="7">
    <location>
        <begin position="298"/>
        <end position="319"/>
    </location>
</feature>
<protein>
    <recommendedName>
        <fullName evidence="8">Major facilitator superfamily (MFS) profile domain-containing protein</fullName>
    </recommendedName>
</protein>
<feature type="transmembrane region" description="Helical" evidence="7">
    <location>
        <begin position="187"/>
        <end position="208"/>
    </location>
</feature>
<dbReference type="InterPro" id="IPR036259">
    <property type="entry name" value="MFS_trans_sf"/>
</dbReference>
<dbReference type="InterPro" id="IPR005828">
    <property type="entry name" value="MFS_sugar_transport-like"/>
</dbReference>
<dbReference type="PANTHER" id="PTHR23508">
    <property type="entry name" value="CARBOXYLIC ACID TRANSPORTER PROTEIN HOMOLOG"/>
    <property type="match status" value="1"/>
</dbReference>
<feature type="transmembrane region" description="Helical" evidence="7">
    <location>
        <begin position="430"/>
        <end position="448"/>
    </location>
</feature>
<feature type="transmembrane region" description="Helical" evidence="7">
    <location>
        <begin position="84"/>
        <end position="103"/>
    </location>
</feature>
<accession>A0A1V6Y285</accession>
<evidence type="ECO:0000256" key="5">
    <source>
        <dbReference type="ARBA" id="ARBA00022989"/>
    </source>
</evidence>
<dbReference type="Proteomes" id="UP000191691">
    <property type="component" value="Unassembled WGS sequence"/>
</dbReference>
<dbReference type="GO" id="GO:0046943">
    <property type="term" value="F:carboxylic acid transmembrane transporter activity"/>
    <property type="evidence" value="ECO:0007669"/>
    <property type="project" value="TreeGrafter"/>
</dbReference>
<dbReference type="EMBL" id="MOOB01000041">
    <property type="protein sequence ID" value="OQE81463.1"/>
    <property type="molecule type" value="Genomic_DNA"/>
</dbReference>
<sequence>MAEPQSYSKEIPEKRAGPLEERLVELPPLDETKKGRWERSWPTIACGAGLFSDGYLNQVIGPVGTMLQQIYGDAYTNSTAQQNVSSIVFAGTVVGMLIFGYTSDHWSRKWSLMISTIILFIFAALGAGSDGAGGSLGGMLAALTAYRFFLGIGIGGEYPAGSVGAAENTGELKSGHRNRWFIMFTNFQIDFGFVVAALVSMILVLIFTEDHLRACWRVALGLGVIPPMSLMYLRLKMNEPEEFNWERMHKFPILLIVKYAVVSIIWFLYDFSAYSFGIYSSTWLSIILGDKAPLWKTFGWTTVVNSFYIPGSALGAFLSDWIGPRYTLALGVGLQGVIGFIMAGCYKWLATPENVAAFVVVFGIFSALGEMGPGDNIGLCAAKTSATAIRGQYYSYAAAFGKVGAFVGTYVIPIIQKNAPNKTRAGQDPFFVSSSLCLLAAFMAIFMMPQINQDTITFEDARFRDYLEANGYDTAEMGTHNRQTVTREQEQHPYAAIHTQQNKRDTIDETAAIRPLRLEIPIPCPCDMTH</sequence>
<feature type="domain" description="Major facilitator superfamily (MFS) profile" evidence="8">
    <location>
        <begin position="42"/>
        <end position="452"/>
    </location>
</feature>
<name>A0A1V6Y285_PENNA</name>
<dbReference type="Gene3D" id="1.20.1250.20">
    <property type="entry name" value="MFS general substrate transporter like domains"/>
    <property type="match status" value="1"/>
</dbReference>
<dbReference type="AlphaFoldDB" id="A0A1V6Y285"/>
<evidence type="ECO:0000256" key="7">
    <source>
        <dbReference type="SAM" id="Phobius"/>
    </source>
</evidence>
<feature type="transmembrane region" description="Helical" evidence="7">
    <location>
        <begin position="355"/>
        <end position="372"/>
    </location>
</feature>
<dbReference type="OMA" id="IMFTNFQ"/>
<keyword evidence="5 7" id="KW-1133">Transmembrane helix</keyword>
<keyword evidence="4 7" id="KW-0812">Transmembrane</keyword>
<organism evidence="9 10">
    <name type="scientific">Penicillium nalgiovense</name>
    <dbReference type="NCBI Taxonomy" id="60175"/>
    <lineage>
        <taxon>Eukaryota</taxon>
        <taxon>Fungi</taxon>
        <taxon>Dikarya</taxon>
        <taxon>Ascomycota</taxon>
        <taxon>Pezizomycotina</taxon>
        <taxon>Eurotiomycetes</taxon>
        <taxon>Eurotiomycetidae</taxon>
        <taxon>Eurotiales</taxon>
        <taxon>Aspergillaceae</taxon>
        <taxon>Penicillium</taxon>
    </lineage>
</organism>
<dbReference type="GO" id="GO:0005886">
    <property type="term" value="C:plasma membrane"/>
    <property type="evidence" value="ECO:0007669"/>
    <property type="project" value="TreeGrafter"/>
</dbReference>
<keyword evidence="10" id="KW-1185">Reference proteome</keyword>
<evidence type="ECO:0000256" key="2">
    <source>
        <dbReference type="ARBA" id="ARBA00010992"/>
    </source>
</evidence>
<proteinExistence type="inferred from homology"/>
<feature type="transmembrane region" description="Helical" evidence="7">
    <location>
        <begin position="326"/>
        <end position="349"/>
    </location>
</feature>
<dbReference type="PANTHER" id="PTHR23508:SF10">
    <property type="entry name" value="CARBOXYLIC ACID TRANSPORTER PROTEIN HOMOLOG"/>
    <property type="match status" value="1"/>
</dbReference>
<dbReference type="InterPro" id="IPR020846">
    <property type="entry name" value="MFS_dom"/>
</dbReference>
<reference evidence="10" key="1">
    <citation type="journal article" date="2017" name="Nat. Microbiol.">
        <title>Global analysis of biosynthetic gene clusters reveals vast potential of secondary metabolite production in Penicillium species.</title>
        <authorList>
            <person name="Nielsen J.C."/>
            <person name="Grijseels S."/>
            <person name="Prigent S."/>
            <person name="Ji B."/>
            <person name="Dainat J."/>
            <person name="Nielsen K.F."/>
            <person name="Frisvad J.C."/>
            <person name="Workman M."/>
            <person name="Nielsen J."/>
        </authorList>
    </citation>
    <scope>NUCLEOTIDE SEQUENCE [LARGE SCALE GENOMIC DNA]</scope>
    <source>
        <strain evidence="10">IBT 13039</strain>
    </source>
</reference>
<keyword evidence="3" id="KW-0813">Transport</keyword>
<evidence type="ECO:0000313" key="9">
    <source>
        <dbReference type="EMBL" id="OQE81463.1"/>
    </source>
</evidence>
<comment type="caution">
    <text evidence="9">The sequence shown here is derived from an EMBL/GenBank/DDBJ whole genome shotgun (WGS) entry which is preliminary data.</text>
</comment>
<evidence type="ECO:0000313" key="10">
    <source>
        <dbReference type="Proteomes" id="UP000191691"/>
    </source>
</evidence>